<dbReference type="Proteomes" id="UP000242972">
    <property type="component" value="Unassembled WGS sequence"/>
</dbReference>
<feature type="region of interest" description="Disordered" evidence="1">
    <location>
        <begin position="102"/>
        <end position="136"/>
    </location>
</feature>
<dbReference type="InterPro" id="IPR016787">
    <property type="entry name" value="UCP021328"/>
</dbReference>
<feature type="compositionally biased region" description="Basic residues" evidence="1">
    <location>
        <begin position="119"/>
        <end position="136"/>
    </location>
</feature>
<dbReference type="AlphaFoldDB" id="A0A2T2XH69"/>
<comment type="caution">
    <text evidence="2">The sequence shown here is derived from an EMBL/GenBank/DDBJ whole genome shotgun (WGS) entry which is preliminary data.</text>
</comment>
<protein>
    <submittedName>
        <fullName evidence="2">DUF2992 domain-containing protein</fullName>
    </submittedName>
</protein>
<dbReference type="PIRSF" id="PIRSF021328">
    <property type="entry name" value="UCP021328"/>
    <property type="match status" value="1"/>
</dbReference>
<proteinExistence type="predicted"/>
<name>A0A2T2XH69_9FIRM</name>
<organism evidence="2 3">
    <name type="scientific">Sulfobacillus benefaciens</name>
    <dbReference type="NCBI Taxonomy" id="453960"/>
    <lineage>
        <taxon>Bacteria</taxon>
        <taxon>Bacillati</taxon>
        <taxon>Bacillota</taxon>
        <taxon>Clostridia</taxon>
        <taxon>Eubacteriales</taxon>
        <taxon>Clostridiales Family XVII. Incertae Sedis</taxon>
        <taxon>Sulfobacillus</taxon>
    </lineage>
</organism>
<evidence type="ECO:0000256" key="1">
    <source>
        <dbReference type="SAM" id="MobiDB-lite"/>
    </source>
</evidence>
<gene>
    <name evidence="2" type="ORF">C7B46_08130</name>
</gene>
<accession>A0A2T2XH69</accession>
<evidence type="ECO:0000313" key="3">
    <source>
        <dbReference type="Proteomes" id="UP000242972"/>
    </source>
</evidence>
<evidence type="ECO:0000313" key="2">
    <source>
        <dbReference type="EMBL" id="PSR33806.1"/>
    </source>
</evidence>
<reference evidence="2 3" key="1">
    <citation type="journal article" date="2014" name="BMC Genomics">
        <title>Comparison of environmental and isolate Sulfobacillus genomes reveals diverse carbon, sulfur, nitrogen, and hydrogen metabolisms.</title>
        <authorList>
            <person name="Justice N.B."/>
            <person name="Norman A."/>
            <person name="Brown C.T."/>
            <person name="Singh A."/>
            <person name="Thomas B.C."/>
            <person name="Banfield J.F."/>
        </authorList>
    </citation>
    <scope>NUCLEOTIDE SEQUENCE [LARGE SCALE GENOMIC DNA]</scope>
    <source>
        <strain evidence="2">AMDSBA4</strain>
    </source>
</reference>
<sequence length="136" mass="15766">MKLTVYHDGQFWVGIVEVVEDGKLCAGRHVFGVEPKDSEILAFVNRIVLKLTETLSQDVLVISPARIKVSPKRLARQVSRELRNKGASTYAHDAIKLEHASRKKERQVLSRQYQEEQKQRRRKIARLKAKEKHRGR</sequence>
<dbReference type="Pfam" id="PF11208">
    <property type="entry name" value="DUF2992"/>
    <property type="match status" value="1"/>
</dbReference>
<dbReference type="EMBL" id="PXYW01000016">
    <property type="protein sequence ID" value="PSR33806.1"/>
    <property type="molecule type" value="Genomic_DNA"/>
</dbReference>